<protein>
    <recommendedName>
        <fullName evidence="4">10 kDa chaperonin</fullName>
    </recommendedName>
</protein>
<dbReference type="InterPro" id="IPR037124">
    <property type="entry name" value="Chaperonin_GroES_sf"/>
</dbReference>
<name>A0A0F9WKZ4_9ZZZZ</name>
<proteinExistence type="inferred from homology"/>
<dbReference type="PANTHER" id="PTHR10772">
    <property type="entry name" value="10 KDA HEAT SHOCK PROTEIN"/>
    <property type="match status" value="1"/>
</dbReference>
<dbReference type="GO" id="GO:0051087">
    <property type="term" value="F:protein-folding chaperone binding"/>
    <property type="evidence" value="ECO:0007669"/>
    <property type="project" value="TreeGrafter"/>
</dbReference>
<dbReference type="PRINTS" id="PR00297">
    <property type="entry name" value="CHAPERONIN10"/>
</dbReference>
<dbReference type="SMART" id="SM00883">
    <property type="entry name" value="Cpn10"/>
    <property type="match status" value="1"/>
</dbReference>
<accession>A0A0F9WKZ4</accession>
<dbReference type="AlphaFoldDB" id="A0A0F9WKZ4"/>
<dbReference type="Gene3D" id="2.30.33.40">
    <property type="entry name" value="GroES chaperonin"/>
    <property type="match status" value="1"/>
</dbReference>
<dbReference type="GO" id="GO:0044183">
    <property type="term" value="F:protein folding chaperone"/>
    <property type="evidence" value="ECO:0007669"/>
    <property type="project" value="InterPro"/>
</dbReference>
<gene>
    <name evidence="3" type="ORF">LCGC14_0342050</name>
</gene>
<evidence type="ECO:0008006" key="4">
    <source>
        <dbReference type="Google" id="ProtNLM"/>
    </source>
</evidence>
<reference evidence="3" key="1">
    <citation type="journal article" date="2015" name="Nature">
        <title>Complex archaea that bridge the gap between prokaryotes and eukaryotes.</title>
        <authorList>
            <person name="Spang A."/>
            <person name="Saw J.H."/>
            <person name="Jorgensen S.L."/>
            <person name="Zaremba-Niedzwiedzka K."/>
            <person name="Martijn J."/>
            <person name="Lind A.E."/>
            <person name="van Eijk R."/>
            <person name="Schleper C."/>
            <person name="Guy L."/>
            <person name="Ettema T.J."/>
        </authorList>
    </citation>
    <scope>NUCLEOTIDE SEQUENCE</scope>
</reference>
<evidence type="ECO:0000313" key="3">
    <source>
        <dbReference type="EMBL" id="KKN79188.1"/>
    </source>
</evidence>
<evidence type="ECO:0000256" key="2">
    <source>
        <dbReference type="ARBA" id="ARBA00023186"/>
    </source>
</evidence>
<dbReference type="InterPro" id="IPR020818">
    <property type="entry name" value="Chaperonin_GroES"/>
</dbReference>
<organism evidence="3">
    <name type="scientific">marine sediment metagenome</name>
    <dbReference type="NCBI Taxonomy" id="412755"/>
    <lineage>
        <taxon>unclassified sequences</taxon>
        <taxon>metagenomes</taxon>
        <taxon>ecological metagenomes</taxon>
    </lineage>
</organism>
<dbReference type="EMBL" id="LAZR01000251">
    <property type="protein sequence ID" value="KKN79188.1"/>
    <property type="molecule type" value="Genomic_DNA"/>
</dbReference>
<sequence length="105" mass="12087">MKKCNLTLLYDNILVREDKPDDISPGGIHIPDMAKRAKRVGEVFAVGHGRLSRMTDEVIPLMVKVGDRVRIKDFSLDEIEYEGETLLHLHESDLLWIEREEEDEG</sequence>
<dbReference type="GO" id="GO:0046872">
    <property type="term" value="F:metal ion binding"/>
    <property type="evidence" value="ECO:0007669"/>
    <property type="project" value="TreeGrafter"/>
</dbReference>
<comment type="caution">
    <text evidence="3">The sequence shown here is derived from an EMBL/GenBank/DDBJ whole genome shotgun (WGS) entry which is preliminary data.</text>
</comment>
<dbReference type="InterPro" id="IPR011032">
    <property type="entry name" value="GroES-like_sf"/>
</dbReference>
<dbReference type="CDD" id="cd00320">
    <property type="entry name" value="cpn10"/>
    <property type="match status" value="1"/>
</dbReference>
<comment type="similarity">
    <text evidence="1">Belongs to the GroES chaperonin family.</text>
</comment>
<dbReference type="Pfam" id="PF00166">
    <property type="entry name" value="Cpn10"/>
    <property type="match status" value="1"/>
</dbReference>
<dbReference type="SUPFAM" id="SSF50129">
    <property type="entry name" value="GroES-like"/>
    <property type="match status" value="1"/>
</dbReference>
<keyword evidence="2" id="KW-0143">Chaperone</keyword>
<dbReference type="GO" id="GO:0005524">
    <property type="term" value="F:ATP binding"/>
    <property type="evidence" value="ECO:0007669"/>
    <property type="project" value="InterPro"/>
</dbReference>
<evidence type="ECO:0000256" key="1">
    <source>
        <dbReference type="ARBA" id="ARBA00006975"/>
    </source>
</evidence>
<dbReference type="GO" id="GO:0051082">
    <property type="term" value="F:unfolded protein binding"/>
    <property type="evidence" value="ECO:0007669"/>
    <property type="project" value="TreeGrafter"/>
</dbReference>
<dbReference type="PANTHER" id="PTHR10772:SF63">
    <property type="entry name" value="20 KDA CHAPERONIN, CHLOROPLASTIC"/>
    <property type="match status" value="1"/>
</dbReference>